<evidence type="ECO:0000313" key="1">
    <source>
        <dbReference type="EMBL" id="JAH80730.1"/>
    </source>
</evidence>
<dbReference type="EMBL" id="GBXM01027847">
    <property type="protein sequence ID" value="JAH80730.1"/>
    <property type="molecule type" value="Transcribed_RNA"/>
</dbReference>
<protein>
    <submittedName>
        <fullName evidence="1">Uncharacterized protein</fullName>
    </submittedName>
</protein>
<proteinExistence type="predicted"/>
<organism evidence="1">
    <name type="scientific">Anguilla anguilla</name>
    <name type="common">European freshwater eel</name>
    <name type="synonym">Muraena anguilla</name>
    <dbReference type="NCBI Taxonomy" id="7936"/>
    <lineage>
        <taxon>Eukaryota</taxon>
        <taxon>Metazoa</taxon>
        <taxon>Chordata</taxon>
        <taxon>Craniata</taxon>
        <taxon>Vertebrata</taxon>
        <taxon>Euteleostomi</taxon>
        <taxon>Actinopterygii</taxon>
        <taxon>Neopterygii</taxon>
        <taxon>Teleostei</taxon>
        <taxon>Anguilliformes</taxon>
        <taxon>Anguillidae</taxon>
        <taxon>Anguilla</taxon>
    </lineage>
</organism>
<name>A0A0E9VTT6_ANGAN</name>
<accession>A0A0E9VTT6</accession>
<reference evidence="1" key="1">
    <citation type="submission" date="2014-11" db="EMBL/GenBank/DDBJ databases">
        <authorList>
            <person name="Amaro Gonzalez C."/>
        </authorList>
    </citation>
    <scope>NUCLEOTIDE SEQUENCE</scope>
</reference>
<dbReference type="AlphaFoldDB" id="A0A0E9VTT6"/>
<reference evidence="1" key="2">
    <citation type="journal article" date="2015" name="Fish Shellfish Immunol.">
        <title>Early steps in the European eel (Anguilla anguilla)-Vibrio vulnificus interaction in the gills: Role of the RtxA13 toxin.</title>
        <authorList>
            <person name="Callol A."/>
            <person name="Pajuelo D."/>
            <person name="Ebbesson L."/>
            <person name="Teles M."/>
            <person name="MacKenzie S."/>
            <person name="Amaro C."/>
        </authorList>
    </citation>
    <scope>NUCLEOTIDE SEQUENCE</scope>
</reference>
<sequence length="56" mass="6745">MPYPKTQRTLLNNGHACLREHCCTTLWNGIRRHRIMIVQALHSISYRFYPITNRVY</sequence>